<keyword evidence="4 7" id="KW-0812">Transmembrane</keyword>
<keyword evidence="5 7" id="KW-1133">Transmembrane helix</keyword>
<sequence>MLELVSSILPGAMFLSLIVLLFSGAPVAIMLMGISLVFGLLALWTGDMKLVHATLLPNRIFSGTIDNAVLVAAPMFIFMGLIMEKTRIAEDLLLTLQRLMRAIPGGLALAVILMGTILAAATGIIGASVVMLTMLAIPTMIERGYDKGLSAGTVASAGTLGILIPPSVMLVFMGDLLSVSLGRLFVAALLPGLLLAGCYVVYIVVRSFLQPSLAPKAPPPTAEETEGLWLETAKSVVAPLIMIIAVLGSILGGVATPTEASGVGVAAALLLGLLRGRLSMKALKESMDGSVVSLGMLFFIFVGATAFSYIFRKVGGEHFIVETARALPLGDWGLLMSMMVMIFIMGFFFDWIEITLIMLPIFAPVVALMDLGDHVEKTQMIYWFAILVSLNLQTSFLTPPFGFALFYLKGAAGNMLTMSDIYRGIVPFVLVQLVLLGLVIAFPEIALWLPNLVMQ</sequence>
<dbReference type="PANTHER" id="PTHR33362:SF7">
    <property type="entry name" value="SLL1103 PROTEIN"/>
    <property type="match status" value="1"/>
</dbReference>
<keyword evidence="3 7" id="KW-0997">Cell inner membrane</keyword>
<protein>
    <recommendedName>
        <fullName evidence="7">TRAP transporter large permease protein</fullName>
    </recommendedName>
</protein>
<comment type="similarity">
    <text evidence="7">Belongs to the TRAP transporter large permease family.</text>
</comment>
<evidence type="ECO:0000256" key="2">
    <source>
        <dbReference type="ARBA" id="ARBA00022475"/>
    </source>
</evidence>
<keyword evidence="10" id="KW-1185">Reference proteome</keyword>
<dbReference type="OrthoDB" id="7339120at2"/>
<evidence type="ECO:0000256" key="7">
    <source>
        <dbReference type="RuleBase" id="RU369079"/>
    </source>
</evidence>
<feature type="transmembrane region" description="Helical" evidence="7">
    <location>
        <begin position="381"/>
        <end position="408"/>
    </location>
</feature>
<keyword evidence="6 7" id="KW-0472">Membrane</keyword>
<comment type="subunit">
    <text evidence="7">The complex comprises the extracytoplasmic solute receptor protein and the two transmembrane proteins.</text>
</comment>
<feature type="transmembrane region" description="Helical" evidence="7">
    <location>
        <begin position="260"/>
        <end position="278"/>
    </location>
</feature>
<feature type="transmembrane region" description="Helical" evidence="7">
    <location>
        <begin position="428"/>
        <end position="449"/>
    </location>
</feature>
<evidence type="ECO:0000256" key="4">
    <source>
        <dbReference type="ARBA" id="ARBA00022692"/>
    </source>
</evidence>
<gene>
    <name evidence="9" type="ORF">SAMN05444272_2728</name>
</gene>
<reference evidence="9 10" key="1">
    <citation type="submission" date="2016-11" db="EMBL/GenBank/DDBJ databases">
        <authorList>
            <person name="Jaros S."/>
            <person name="Januszkiewicz K."/>
            <person name="Wedrychowicz H."/>
        </authorList>
    </citation>
    <scope>NUCLEOTIDE SEQUENCE [LARGE SCALE GENOMIC DNA]</scope>
    <source>
        <strain evidence="9 10">DSM 22153</strain>
    </source>
</reference>
<dbReference type="EMBL" id="FRBW01000002">
    <property type="protein sequence ID" value="SHM47949.1"/>
    <property type="molecule type" value="Genomic_DNA"/>
</dbReference>
<comment type="function">
    <text evidence="7">Part of the tripartite ATP-independent periplasmic (TRAP) transport system.</text>
</comment>
<feature type="transmembrane region" description="Helical" evidence="7">
    <location>
        <begin position="148"/>
        <end position="172"/>
    </location>
</feature>
<dbReference type="InterPro" id="IPR010656">
    <property type="entry name" value="DctM"/>
</dbReference>
<feature type="transmembrane region" description="Helical" evidence="7">
    <location>
        <begin position="290"/>
        <end position="312"/>
    </location>
</feature>
<dbReference type="NCBIfam" id="TIGR00786">
    <property type="entry name" value="dctM"/>
    <property type="match status" value="1"/>
</dbReference>
<evidence type="ECO:0000256" key="6">
    <source>
        <dbReference type="ARBA" id="ARBA00023136"/>
    </source>
</evidence>
<dbReference type="Pfam" id="PF06808">
    <property type="entry name" value="DctM"/>
    <property type="match status" value="1"/>
</dbReference>
<dbReference type="Proteomes" id="UP000186002">
    <property type="component" value="Unassembled WGS sequence"/>
</dbReference>
<evidence type="ECO:0000256" key="5">
    <source>
        <dbReference type="ARBA" id="ARBA00022989"/>
    </source>
</evidence>
<feature type="transmembrane region" description="Helical" evidence="7">
    <location>
        <begin position="103"/>
        <end position="136"/>
    </location>
</feature>
<feature type="transmembrane region" description="Helical" evidence="7">
    <location>
        <begin position="184"/>
        <end position="205"/>
    </location>
</feature>
<feature type="transmembrane region" description="Helical" evidence="7">
    <location>
        <begin position="65"/>
        <end position="83"/>
    </location>
</feature>
<feature type="transmembrane region" description="Helical" evidence="7">
    <location>
        <begin position="356"/>
        <end position="375"/>
    </location>
</feature>
<evidence type="ECO:0000313" key="10">
    <source>
        <dbReference type="Proteomes" id="UP000186002"/>
    </source>
</evidence>
<name>A0A1M7J4E1_9HYPH</name>
<keyword evidence="7" id="KW-0813">Transport</keyword>
<feature type="transmembrane region" description="Helical" evidence="7">
    <location>
        <begin position="12"/>
        <end position="44"/>
    </location>
</feature>
<dbReference type="InterPro" id="IPR004681">
    <property type="entry name" value="TRAP_DctM"/>
</dbReference>
<proteinExistence type="inferred from homology"/>
<dbReference type="STRING" id="735517.SAMN05444272_2728"/>
<evidence type="ECO:0000256" key="1">
    <source>
        <dbReference type="ARBA" id="ARBA00004429"/>
    </source>
</evidence>
<keyword evidence="2" id="KW-1003">Cell membrane</keyword>
<dbReference type="PANTHER" id="PTHR33362">
    <property type="entry name" value="SIALIC ACID TRAP TRANSPORTER PERMEASE PROTEIN SIAT-RELATED"/>
    <property type="match status" value="1"/>
</dbReference>
<accession>A0A1M7J4E1</accession>
<dbReference type="GO" id="GO:0022857">
    <property type="term" value="F:transmembrane transporter activity"/>
    <property type="evidence" value="ECO:0007669"/>
    <property type="project" value="UniProtKB-UniRule"/>
</dbReference>
<evidence type="ECO:0000313" key="9">
    <source>
        <dbReference type="EMBL" id="SHM47949.1"/>
    </source>
</evidence>
<comment type="subcellular location">
    <subcellularLocation>
        <location evidence="1 7">Cell inner membrane</location>
        <topology evidence="1 7">Multi-pass membrane protein</topology>
    </subcellularLocation>
</comment>
<organism evidence="9 10">
    <name type="scientific">Roseibium suaedae</name>
    <dbReference type="NCBI Taxonomy" id="735517"/>
    <lineage>
        <taxon>Bacteria</taxon>
        <taxon>Pseudomonadati</taxon>
        <taxon>Pseudomonadota</taxon>
        <taxon>Alphaproteobacteria</taxon>
        <taxon>Hyphomicrobiales</taxon>
        <taxon>Stappiaceae</taxon>
        <taxon>Roseibium</taxon>
    </lineage>
</organism>
<dbReference type="GO" id="GO:0005886">
    <property type="term" value="C:plasma membrane"/>
    <property type="evidence" value="ECO:0007669"/>
    <property type="project" value="UniProtKB-SubCell"/>
</dbReference>
<dbReference type="RefSeq" id="WP_073013691.1">
    <property type="nucleotide sequence ID" value="NZ_FRBW01000002.1"/>
</dbReference>
<evidence type="ECO:0000256" key="3">
    <source>
        <dbReference type="ARBA" id="ARBA00022519"/>
    </source>
</evidence>
<dbReference type="AlphaFoldDB" id="A0A1M7J4E1"/>
<evidence type="ECO:0000259" key="8">
    <source>
        <dbReference type="Pfam" id="PF06808"/>
    </source>
</evidence>
<feature type="transmembrane region" description="Helical" evidence="7">
    <location>
        <begin position="236"/>
        <end position="254"/>
    </location>
</feature>
<feature type="domain" description="TRAP C4-dicarboxylate transport system permease DctM subunit" evidence="8">
    <location>
        <begin position="14"/>
        <end position="445"/>
    </location>
</feature>